<organism evidence="1 2">
    <name type="scientific">Lepraria finkii</name>
    <dbReference type="NCBI Taxonomy" id="1340010"/>
    <lineage>
        <taxon>Eukaryota</taxon>
        <taxon>Fungi</taxon>
        <taxon>Dikarya</taxon>
        <taxon>Ascomycota</taxon>
        <taxon>Pezizomycotina</taxon>
        <taxon>Lecanoromycetes</taxon>
        <taxon>OSLEUM clade</taxon>
        <taxon>Lecanoromycetidae</taxon>
        <taxon>Lecanorales</taxon>
        <taxon>Lecanorineae</taxon>
        <taxon>Stereocaulaceae</taxon>
        <taxon>Lepraria</taxon>
    </lineage>
</organism>
<dbReference type="EMBL" id="JBHFEH010000059">
    <property type="protein sequence ID" value="KAL2049694.1"/>
    <property type="molecule type" value="Genomic_DNA"/>
</dbReference>
<comment type="caution">
    <text evidence="1">The sequence shown here is derived from an EMBL/GenBank/DDBJ whole genome shotgun (WGS) entry which is preliminary data.</text>
</comment>
<evidence type="ECO:0000313" key="1">
    <source>
        <dbReference type="EMBL" id="KAL2049694.1"/>
    </source>
</evidence>
<keyword evidence="2" id="KW-1185">Reference proteome</keyword>
<accession>A0ABR4AVK3</accession>
<reference evidence="1 2" key="1">
    <citation type="submission" date="2024-09" db="EMBL/GenBank/DDBJ databases">
        <title>Rethinking Asexuality: The Enigmatic Case of Functional Sexual Genes in Lepraria (Stereocaulaceae).</title>
        <authorList>
            <person name="Doellman M."/>
            <person name="Sun Y."/>
            <person name="Barcenas-Pena A."/>
            <person name="Lumbsch H.T."/>
            <person name="Grewe F."/>
        </authorList>
    </citation>
    <scope>NUCLEOTIDE SEQUENCE [LARGE SCALE GENOMIC DNA]</scope>
    <source>
        <strain evidence="1 2">Grewe 0041</strain>
    </source>
</reference>
<dbReference type="Proteomes" id="UP001590951">
    <property type="component" value="Unassembled WGS sequence"/>
</dbReference>
<proteinExistence type="predicted"/>
<evidence type="ECO:0000313" key="2">
    <source>
        <dbReference type="Proteomes" id="UP001590951"/>
    </source>
</evidence>
<protein>
    <submittedName>
        <fullName evidence="1">Uncharacterized protein</fullName>
    </submittedName>
</protein>
<name>A0ABR4AVK3_9LECA</name>
<sequence length="122" mass="13545">MQVLGLSLPVLAQRSISPKKSGSSRPRAPEMYNVITRLTASPKSGKFHKLPTCLGVEGNGGRHIRQFVEERHLDLSCYLYFKYACHHTKTQMLDASADSHPLQTPIHKHFQGSNADTGQNCS</sequence>
<gene>
    <name evidence="1" type="ORF">ABVK25_010035</name>
</gene>